<dbReference type="RefSeq" id="XP_065328434.1">
    <property type="nucleotide sequence ID" value="XM_065472362.1"/>
</dbReference>
<keyword evidence="3" id="KW-1185">Reference proteome</keyword>
<dbReference type="AlphaFoldDB" id="A0AAX4J8J7"/>
<reference evidence="2" key="1">
    <citation type="journal article" date="2024" name="BMC Genomics">
        <title>Functional annotation of a divergent genome using sequence and structure-based similarity.</title>
        <authorList>
            <person name="Svedberg D."/>
            <person name="Winiger R.R."/>
            <person name="Berg A."/>
            <person name="Sharma H."/>
            <person name="Tellgren-Roth C."/>
            <person name="Debrunner-Vossbrinck B.A."/>
            <person name="Vossbrinck C.R."/>
            <person name="Barandun J."/>
        </authorList>
    </citation>
    <scope>NUCLEOTIDE SEQUENCE</scope>
    <source>
        <strain evidence="2">Illinois isolate</strain>
    </source>
</reference>
<keyword evidence="1" id="KW-1133">Transmembrane helix</keyword>
<dbReference type="Proteomes" id="UP001334084">
    <property type="component" value="Chromosome 1"/>
</dbReference>
<proteinExistence type="predicted"/>
<dbReference type="EMBL" id="CP142726">
    <property type="protein sequence ID" value="WUR02289.1"/>
    <property type="molecule type" value="Genomic_DNA"/>
</dbReference>
<accession>A0AAX4J8J7</accession>
<dbReference type="KEGG" id="vnx:VNE69_01227"/>
<organism evidence="2 3">
    <name type="scientific">Vairimorpha necatrix</name>
    <dbReference type="NCBI Taxonomy" id="6039"/>
    <lineage>
        <taxon>Eukaryota</taxon>
        <taxon>Fungi</taxon>
        <taxon>Fungi incertae sedis</taxon>
        <taxon>Microsporidia</taxon>
        <taxon>Nosematidae</taxon>
        <taxon>Vairimorpha</taxon>
    </lineage>
</organism>
<evidence type="ECO:0000313" key="2">
    <source>
        <dbReference type="EMBL" id="WUR02289.1"/>
    </source>
</evidence>
<feature type="transmembrane region" description="Helical" evidence="1">
    <location>
        <begin position="20"/>
        <end position="41"/>
    </location>
</feature>
<dbReference type="GeneID" id="90540091"/>
<gene>
    <name evidence="2" type="ORF">VNE69_01227</name>
</gene>
<evidence type="ECO:0000313" key="3">
    <source>
        <dbReference type="Proteomes" id="UP001334084"/>
    </source>
</evidence>
<evidence type="ECO:0000256" key="1">
    <source>
        <dbReference type="SAM" id="Phobius"/>
    </source>
</evidence>
<keyword evidence="1" id="KW-0472">Membrane</keyword>
<feature type="transmembrane region" description="Helical" evidence="1">
    <location>
        <begin position="119"/>
        <end position="139"/>
    </location>
</feature>
<keyword evidence="1" id="KW-0812">Transmembrane</keyword>
<sequence length="142" mass="17241">MFSEGDSTYFLLALVNPIILMYMELFLCSLLLFSECCKIFLLLKFENNNMPHLIYKSKIDIWRKVEIGAIVCILFLQMLDMNIFTPFFALILGHEFYYRRVREIEDTLIREIQLKKMEFFVKFIFYLMTVYFFTVKILLKKY</sequence>
<protein>
    <submittedName>
        <fullName evidence="2">Membrane protein</fullName>
    </submittedName>
</protein>
<name>A0AAX4J8J7_9MICR</name>